<evidence type="ECO:0000313" key="1">
    <source>
        <dbReference type="EMBL" id="MBX57848.1"/>
    </source>
</evidence>
<protein>
    <submittedName>
        <fullName evidence="1">Uncharacterized protein</fullName>
    </submittedName>
</protein>
<name>A0A2P2PSX2_RHIMU</name>
<accession>A0A2P2PSX2</accession>
<dbReference type="EMBL" id="GGEC01077364">
    <property type="protein sequence ID" value="MBX57848.1"/>
    <property type="molecule type" value="Transcribed_RNA"/>
</dbReference>
<sequence length="19" mass="2474">MSWTTTYLRERKNEVRKQF</sequence>
<proteinExistence type="predicted"/>
<organism evidence="1">
    <name type="scientific">Rhizophora mucronata</name>
    <name type="common">Asiatic mangrove</name>
    <dbReference type="NCBI Taxonomy" id="61149"/>
    <lineage>
        <taxon>Eukaryota</taxon>
        <taxon>Viridiplantae</taxon>
        <taxon>Streptophyta</taxon>
        <taxon>Embryophyta</taxon>
        <taxon>Tracheophyta</taxon>
        <taxon>Spermatophyta</taxon>
        <taxon>Magnoliopsida</taxon>
        <taxon>eudicotyledons</taxon>
        <taxon>Gunneridae</taxon>
        <taxon>Pentapetalae</taxon>
        <taxon>rosids</taxon>
        <taxon>fabids</taxon>
        <taxon>Malpighiales</taxon>
        <taxon>Rhizophoraceae</taxon>
        <taxon>Rhizophora</taxon>
    </lineage>
</organism>
<reference evidence="1" key="1">
    <citation type="submission" date="2018-02" db="EMBL/GenBank/DDBJ databases">
        <title>Rhizophora mucronata_Transcriptome.</title>
        <authorList>
            <person name="Meera S.P."/>
            <person name="Sreeshan A."/>
            <person name="Augustine A."/>
        </authorList>
    </citation>
    <scope>NUCLEOTIDE SEQUENCE</scope>
    <source>
        <tissue evidence="1">Leaf</tissue>
    </source>
</reference>
<dbReference type="AlphaFoldDB" id="A0A2P2PSX2"/>